<dbReference type="GO" id="GO:0008168">
    <property type="term" value="F:methyltransferase activity"/>
    <property type="evidence" value="ECO:0007669"/>
    <property type="project" value="UniProtKB-KW"/>
</dbReference>
<keyword evidence="2" id="KW-0808">Transferase</keyword>
<dbReference type="GO" id="GO:0032259">
    <property type="term" value="P:methylation"/>
    <property type="evidence" value="ECO:0007669"/>
    <property type="project" value="UniProtKB-KW"/>
</dbReference>
<dbReference type="InterPro" id="IPR029063">
    <property type="entry name" value="SAM-dependent_MTases_sf"/>
</dbReference>
<dbReference type="Gene3D" id="3.40.50.150">
    <property type="entry name" value="Vaccinia Virus protein VP39"/>
    <property type="match status" value="1"/>
</dbReference>
<dbReference type="RefSeq" id="WP_155447929.1">
    <property type="nucleotide sequence ID" value="NZ_JAOQNR010000027.1"/>
</dbReference>
<dbReference type="InterPro" id="IPR025714">
    <property type="entry name" value="Methyltranfer_dom"/>
</dbReference>
<keyword evidence="2" id="KW-0489">Methyltransferase</keyword>
<dbReference type="SUPFAM" id="SSF53335">
    <property type="entry name" value="S-adenosyl-L-methionine-dependent methyltransferases"/>
    <property type="match status" value="1"/>
</dbReference>
<evidence type="ECO:0000313" key="2">
    <source>
        <dbReference type="EMBL" id="MTV33253.1"/>
    </source>
</evidence>
<proteinExistence type="predicted"/>
<feature type="domain" description="Methyltransferase" evidence="1">
    <location>
        <begin position="66"/>
        <end position="162"/>
    </location>
</feature>
<dbReference type="EMBL" id="WNKS01000031">
    <property type="protein sequence ID" value="MTV33253.1"/>
    <property type="molecule type" value="Genomic_DNA"/>
</dbReference>
<dbReference type="CDD" id="cd02440">
    <property type="entry name" value="AdoMet_MTases"/>
    <property type="match status" value="1"/>
</dbReference>
<dbReference type="Proteomes" id="UP000439113">
    <property type="component" value="Unassembled WGS sequence"/>
</dbReference>
<sequence length="272" mass="30619">MSEESPVITELDFGRMYRDHQARAGGWAKPPEFWDARATAFDARVRAGGSYIESFISRMDFSDCDSLIDIGCGNAALPLAMASRFEKIVGVDYSPAMLDVARQRAAEAGASNFSAVLRAWEADWSDLPVCDIAIASRSMGVMDLEAALHKIDRQARKRVYLTAPVGWRVVNPAVLKALGREVAPTVDKPDYIYFVNLLYRMKRMPRLDFIAHPRTEEPKADSESFHRNASFFLGPLSDAESGRLRLWRDANPAAPLFERDQEYWAIISWSTY</sequence>
<reference evidence="2 3" key="1">
    <citation type="submission" date="2019-11" db="EMBL/GenBank/DDBJ databases">
        <title>Whole-genome sequence of a Rhodoblastus acidophilus DSM 142.</title>
        <authorList>
            <person name="Kyndt J.A."/>
            <person name="Meyer T.E."/>
        </authorList>
    </citation>
    <scope>NUCLEOTIDE SEQUENCE [LARGE SCALE GENOMIC DNA]</scope>
    <source>
        <strain evidence="2 3">DSM 142</strain>
    </source>
</reference>
<organism evidence="2 3">
    <name type="scientific">Rhodoblastus acidophilus</name>
    <name type="common">Rhodopseudomonas acidophila</name>
    <dbReference type="NCBI Taxonomy" id="1074"/>
    <lineage>
        <taxon>Bacteria</taxon>
        <taxon>Pseudomonadati</taxon>
        <taxon>Pseudomonadota</taxon>
        <taxon>Alphaproteobacteria</taxon>
        <taxon>Hyphomicrobiales</taxon>
        <taxon>Rhodoblastaceae</taxon>
        <taxon>Rhodoblastus</taxon>
    </lineage>
</organism>
<protein>
    <submittedName>
        <fullName evidence="2">Methyltransferase domain-containing protein</fullName>
    </submittedName>
</protein>
<name>A0A6N8DVP1_RHOAC</name>
<dbReference type="OrthoDB" id="9765084at2"/>
<dbReference type="Pfam" id="PF13847">
    <property type="entry name" value="Methyltransf_31"/>
    <property type="match status" value="1"/>
</dbReference>
<comment type="caution">
    <text evidence="2">The sequence shown here is derived from an EMBL/GenBank/DDBJ whole genome shotgun (WGS) entry which is preliminary data.</text>
</comment>
<gene>
    <name evidence="2" type="ORF">GJ654_19945</name>
</gene>
<evidence type="ECO:0000259" key="1">
    <source>
        <dbReference type="Pfam" id="PF13847"/>
    </source>
</evidence>
<evidence type="ECO:0000313" key="3">
    <source>
        <dbReference type="Proteomes" id="UP000439113"/>
    </source>
</evidence>
<accession>A0A6N8DVP1</accession>
<dbReference type="AlphaFoldDB" id="A0A6N8DVP1"/>